<keyword evidence="1" id="KW-1133">Transmembrane helix</keyword>
<name>A0A154PGF7_DUFNO</name>
<dbReference type="SUPFAM" id="SSF81518">
    <property type="entry name" value="Subunit XI (6.4 kDa protein) of cytochrome bc1 complex (Ubiquinol-cytochrome c reductase)"/>
    <property type="match status" value="1"/>
</dbReference>
<gene>
    <name evidence="2" type="ORF">WN55_01639</name>
</gene>
<dbReference type="STRING" id="178035.A0A154PGF7"/>
<proteinExistence type="predicted"/>
<dbReference type="PANTHER" id="PTHR15420:SF2">
    <property type="entry name" value="CYTOCHROME B-C1 COMPLEX SUBUNIT 10"/>
    <property type="match status" value="1"/>
</dbReference>
<keyword evidence="1" id="KW-0812">Transmembrane</keyword>
<keyword evidence="3" id="KW-1185">Reference proteome</keyword>
<evidence type="ECO:0000313" key="3">
    <source>
        <dbReference type="Proteomes" id="UP000076502"/>
    </source>
</evidence>
<organism evidence="2 3">
    <name type="scientific">Dufourea novaeangliae</name>
    <name type="common">Sweat bee</name>
    <dbReference type="NCBI Taxonomy" id="178035"/>
    <lineage>
        <taxon>Eukaryota</taxon>
        <taxon>Metazoa</taxon>
        <taxon>Ecdysozoa</taxon>
        <taxon>Arthropoda</taxon>
        <taxon>Hexapoda</taxon>
        <taxon>Insecta</taxon>
        <taxon>Pterygota</taxon>
        <taxon>Neoptera</taxon>
        <taxon>Endopterygota</taxon>
        <taxon>Hymenoptera</taxon>
        <taxon>Apocrita</taxon>
        <taxon>Aculeata</taxon>
        <taxon>Apoidea</taxon>
        <taxon>Anthophila</taxon>
        <taxon>Halictidae</taxon>
        <taxon>Rophitinae</taxon>
        <taxon>Dufourea</taxon>
    </lineage>
</organism>
<accession>A0A154PGF7</accession>
<keyword evidence="1" id="KW-0472">Membrane</keyword>
<dbReference type="InterPro" id="IPR029027">
    <property type="entry name" value="Single_a-helix_sf"/>
</dbReference>
<protein>
    <submittedName>
        <fullName evidence="2">Cytochrome b-c1 complex subunit 10</fullName>
    </submittedName>
</protein>
<dbReference type="FunFam" id="1.20.5.220:FF:000005">
    <property type="entry name" value="cytochrome b-c1 complex subunit 10"/>
    <property type="match status" value="1"/>
</dbReference>
<feature type="transmembrane region" description="Helical" evidence="1">
    <location>
        <begin position="12"/>
        <end position="33"/>
    </location>
</feature>
<evidence type="ECO:0000313" key="2">
    <source>
        <dbReference type="EMBL" id="KZC10939.1"/>
    </source>
</evidence>
<dbReference type="GO" id="GO:0006122">
    <property type="term" value="P:mitochondrial electron transport, ubiquinol to cytochrome c"/>
    <property type="evidence" value="ECO:0007669"/>
    <property type="project" value="InterPro"/>
</dbReference>
<dbReference type="EMBL" id="KQ434899">
    <property type="protein sequence ID" value="KZC10939.1"/>
    <property type="molecule type" value="Genomic_DNA"/>
</dbReference>
<dbReference type="PANTHER" id="PTHR15420">
    <property type="entry name" value="UBIQUINOL-CYTOCHROME C REDUCTASE COMPLEX 6.4 KD PROTEIN"/>
    <property type="match status" value="1"/>
</dbReference>
<dbReference type="Gene3D" id="1.20.5.220">
    <property type="match status" value="1"/>
</dbReference>
<dbReference type="GO" id="GO:0005743">
    <property type="term" value="C:mitochondrial inner membrane"/>
    <property type="evidence" value="ECO:0007669"/>
    <property type="project" value="TreeGrafter"/>
</dbReference>
<dbReference type="InterPro" id="IPR015089">
    <property type="entry name" value="UQCR"/>
</dbReference>
<sequence>KMRLGRKHIEIATRWVPSAMVYGGTAGLAIVYFTDWKLVAQYLPFYGGKFKEG</sequence>
<dbReference type="Proteomes" id="UP000076502">
    <property type="component" value="Unassembled WGS sequence"/>
</dbReference>
<reference evidence="2 3" key="1">
    <citation type="submission" date="2015-07" db="EMBL/GenBank/DDBJ databases">
        <title>The genome of Dufourea novaeangliae.</title>
        <authorList>
            <person name="Pan H."/>
            <person name="Kapheim K."/>
        </authorList>
    </citation>
    <scope>NUCLEOTIDE SEQUENCE [LARGE SCALE GENOMIC DNA]</scope>
    <source>
        <strain evidence="2">0120121106</strain>
        <tissue evidence="2">Whole body</tissue>
    </source>
</reference>
<dbReference type="AlphaFoldDB" id="A0A154PGF7"/>
<feature type="non-terminal residue" evidence="2">
    <location>
        <position position="1"/>
    </location>
</feature>
<evidence type="ECO:0000256" key="1">
    <source>
        <dbReference type="SAM" id="Phobius"/>
    </source>
</evidence>
<dbReference type="Pfam" id="PF08997">
    <property type="entry name" value="UCR_6-4kD"/>
    <property type="match status" value="1"/>
</dbReference>